<dbReference type="PANTHER" id="PTHR30486">
    <property type="entry name" value="TWITCHING MOTILITY PROTEIN PILT"/>
    <property type="match status" value="1"/>
</dbReference>
<dbReference type="Gene3D" id="3.30.450.380">
    <property type="match status" value="1"/>
</dbReference>
<dbReference type="RefSeq" id="WP_377469481.1">
    <property type="nucleotide sequence ID" value="NZ_JBHLWN010000027.1"/>
</dbReference>
<keyword evidence="4" id="KW-1185">Reference proteome</keyword>
<protein>
    <submittedName>
        <fullName evidence="3">ATPase, T2SS/T4P/T4SS family</fullName>
    </submittedName>
</protein>
<gene>
    <name evidence="3" type="ORF">ACFFK0_07450</name>
</gene>
<accession>A0ABV6DI42</accession>
<dbReference type="InterPro" id="IPR050921">
    <property type="entry name" value="T4SS_GSP_E_ATPase"/>
</dbReference>
<dbReference type="Gene3D" id="3.40.50.300">
    <property type="entry name" value="P-loop containing nucleotide triphosphate hydrolases"/>
    <property type="match status" value="1"/>
</dbReference>
<dbReference type="EMBL" id="JBHLWN010000027">
    <property type="protein sequence ID" value="MFC0212295.1"/>
    <property type="molecule type" value="Genomic_DNA"/>
</dbReference>
<dbReference type="Proteomes" id="UP001589776">
    <property type="component" value="Unassembled WGS sequence"/>
</dbReference>
<sequence length="465" mass="52449">MNQKKFSAAAYASARKEANLGKEQEPAREPASEEALQFAASVADIRTELVTGQGKGEEDRQRFSETLHRAILGYDLERKQLLAVIQDLIARKRLTGLPPAAYGTTTLAEAIFAELIGMGPLENVLKNKEGLEEIQVVGCDVFEVRQGQPVRSSVKFASVKELERIQQNLVLFNNDTLNPRKRWAEVRLRDGSRVTMTGFGFTAQPTLTIRFYTMQHFRLAALAEPGIDTIDQAGLHVLLALLRAQFNLVIIGPTNSGKTNLMKALIGEIDDHERIVTIESRFELMLKRDFPNKNLIEYEIDEDDVKHAGDQAFKLALRQSPKRIVHAEIRDEDANLYVRACTRGHEGSMTTVHVNELEDAPDAITDMCMLDGRGMDSKRLTKRITQYVTQIGIEMAIVNSKRRVVRIGEYAYEAGEVIVRDIIRYEQDTGVWLRFNSLSAEAAKRIQKRDKQGYYKLKELGVLSE</sequence>
<organism evidence="3 4">
    <name type="scientific">Paenibacillus chartarius</name>
    <dbReference type="NCBI Taxonomy" id="747481"/>
    <lineage>
        <taxon>Bacteria</taxon>
        <taxon>Bacillati</taxon>
        <taxon>Bacillota</taxon>
        <taxon>Bacilli</taxon>
        <taxon>Bacillales</taxon>
        <taxon>Paenibacillaceae</taxon>
        <taxon>Paenibacillus</taxon>
    </lineage>
</organism>
<evidence type="ECO:0000259" key="2">
    <source>
        <dbReference type="Pfam" id="PF00437"/>
    </source>
</evidence>
<dbReference type="Pfam" id="PF00437">
    <property type="entry name" value="T2SSE"/>
    <property type="match status" value="1"/>
</dbReference>
<comment type="similarity">
    <text evidence="1">Belongs to the GSP E family.</text>
</comment>
<dbReference type="InterPro" id="IPR001482">
    <property type="entry name" value="T2SS/T4SS_dom"/>
</dbReference>
<dbReference type="SUPFAM" id="SSF52540">
    <property type="entry name" value="P-loop containing nucleoside triphosphate hydrolases"/>
    <property type="match status" value="1"/>
</dbReference>
<evidence type="ECO:0000313" key="3">
    <source>
        <dbReference type="EMBL" id="MFC0212295.1"/>
    </source>
</evidence>
<evidence type="ECO:0000256" key="1">
    <source>
        <dbReference type="ARBA" id="ARBA00006611"/>
    </source>
</evidence>
<evidence type="ECO:0000313" key="4">
    <source>
        <dbReference type="Proteomes" id="UP001589776"/>
    </source>
</evidence>
<comment type="caution">
    <text evidence="3">The sequence shown here is derived from an EMBL/GenBank/DDBJ whole genome shotgun (WGS) entry which is preliminary data.</text>
</comment>
<dbReference type="PANTHER" id="PTHR30486:SF6">
    <property type="entry name" value="TYPE IV PILUS RETRACTATION ATPASE PILT"/>
    <property type="match status" value="1"/>
</dbReference>
<dbReference type="InterPro" id="IPR027417">
    <property type="entry name" value="P-loop_NTPase"/>
</dbReference>
<feature type="domain" description="Bacterial type II secretion system protein E" evidence="2">
    <location>
        <begin position="119"/>
        <end position="372"/>
    </location>
</feature>
<name>A0ABV6DI42_9BACL</name>
<reference evidence="3 4" key="1">
    <citation type="submission" date="2024-09" db="EMBL/GenBank/DDBJ databases">
        <authorList>
            <person name="Sun Q."/>
            <person name="Mori K."/>
        </authorList>
    </citation>
    <scope>NUCLEOTIDE SEQUENCE [LARGE SCALE GENOMIC DNA]</scope>
    <source>
        <strain evidence="3 4">CCM 7759</strain>
    </source>
</reference>
<proteinExistence type="inferred from homology"/>